<evidence type="ECO:0000256" key="11">
    <source>
        <dbReference type="SAM" id="Phobius"/>
    </source>
</evidence>
<dbReference type="EMBL" id="CYZO01000027">
    <property type="protein sequence ID" value="CUO25234.1"/>
    <property type="molecule type" value="Genomic_DNA"/>
</dbReference>
<feature type="coiled-coil region" evidence="10">
    <location>
        <begin position="392"/>
        <end position="424"/>
    </location>
</feature>
<dbReference type="InterPro" id="IPR050640">
    <property type="entry name" value="Bact_2-comp_sensor_kinase"/>
</dbReference>
<evidence type="ECO:0000256" key="5">
    <source>
        <dbReference type="ARBA" id="ARBA00022692"/>
    </source>
</evidence>
<dbReference type="InterPro" id="IPR005467">
    <property type="entry name" value="His_kinase_dom"/>
</dbReference>
<keyword evidence="7 11" id="KW-1133">Transmembrane helix</keyword>
<dbReference type="Proteomes" id="UP000095787">
    <property type="component" value="Unassembled WGS sequence"/>
</dbReference>
<dbReference type="PANTHER" id="PTHR34220">
    <property type="entry name" value="SENSOR HISTIDINE KINASE YPDA"/>
    <property type="match status" value="1"/>
</dbReference>
<proteinExistence type="predicted"/>
<dbReference type="EC" id="2.7.13.3" evidence="3"/>
<dbReference type="InterPro" id="IPR004358">
    <property type="entry name" value="Sig_transdc_His_kin-like_C"/>
</dbReference>
<dbReference type="PRINTS" id="PR00344">
    <property type="entry name" value="BCTRLSENSOR"/>
</dbReference>
<dbReference type="Gene3D" id="3.30.565.10">
    <property type="entry name" value="Histidine kinase-like ATPase, C-terminal domain"/>
    <property type="match status" value="1"/>
</dbReference>
<dbReference type="SUPFAM" id="SSF55874">
    <property type="entry name" value="ATPase domain of HSP90 chaperone/DNA topoisomerase II/histidine kinase"/>
    <property type="match status" value="1"/>
</dbReference>
<dbReference type="PROSITE" id="PS50109">
    <property type="entry name" value="HIS_KIN"/>
    <property type="match status" value="1"/>
</dbReference>
<dbReference type="GO" id="GO:0005886">
    <property type="term" value="C:plasma membrane"/>
    <property type="evidence" value="ECO:0007669"/>
    <property type="project" value="UniProtKB-SubCell"/>
</dbReference>
<keyword evidence="9 11" id="KW-0472">Membrane</keyword>
<evidence type="ECO:0000256" key="1">
    <source>
        <dbReference type="ARBA" id="ARBA00000085"/>
    </source>
</evidence>
<evidence type="ECO:0000256" key="8">
    <source>
        <dbReference type="ARBA" id="ARBA00023012"/>
    </source>
</evidence>
<dbReference type="SMART" id="SM00387">
    <property type="entry name" value="HATPase_c"/>
    <property type="match status" value="1"/>
</dbReference>
<feature type="transmembrane region" description="Helical" evidence="11">
    <location>
        <begin position="331"/>
        <end position="351"/>
    </location>
</feature>
<evidence type="ECO:0000256" key="3">
    <source>
        <dbReference type="ARBA" id="ARBA00012438"/>
    </source>
</evidence>
<dbReference type="CDD" id="cd12912">
    <property type="entry name" value="PDC2_MCP_like"/>
    <property type="match status" value="1"/>
</dbReference>
<dbReference type="Gene3D" id="3.30.450.20">
    <property type="entry name" value="PAS domain"/>
    <property type="match status" value="1"/>
</dbReference>
<evidence type="ECO:0000313" key="13">
    <source>
        <dbReference type="EMBL" id="CUO25234.1"/>
    </source>
</evidence>
<evidence type="ECO:0000256" key="10">
    <source>
        <dbReference type="SAM" id="Coils"/>
    </source>
</evidence>
<keyword evidence="13" id="KW-0808">Transferase</keyword>
<evidence type="ECO:0000256" key="2">
    <source>
        <dbReference type="ARBA" id="ARBA00004651"/>
    </source>
</evidence>
<feature type="transmembrane region" description="Helical" evidence="11">
    <location>
        <begin position="51"/>
        <end position="74"/>
    </location>
</feature>
<dbReference type="Pfam" id="PF02743">
    <property type="entry name" value="dCache_1"/>
    <property type="match status" value="1"/>
</dbReference>
<comment type="catalytic activity">
    <reaction evidence="1">
        <text>ATP + protein L-histidine = ADP + protein N-phospho-L-histidine.</text>
        <dbReference type="EC" id="2.7.13.3"/>
    </reaction>
</comment>
<dbReference type="GO" id="GO:0000155">
    <property type="term" value="F:phosphorelay sensor kinase activity"/>
    <property type="evidence" value="ECO:0007669"/>
    <property type="project" value="InterPro"/>
</dbReference>
<keyword evidence="5 11" id="KW-0812">Transmembrane</keyword>
<reference evidence="13 14" key="1">
    <citation type="submission" date="2015-09" db="EMBL/GenBank/DDBJ databases">
        <authorList>
            <consortium name="Pathogen Informatics"/>
        </authorList>
    </citation>
    <scope>NUCLEOTIDE SEQUENCE [LARGE SCALE GENOMIC DNA]</scope>
    <source>
        <strain evidence="13 14">2789STDY5834841</strain>
    </source>
</reference>
<comment type="subcellular location">
    <subcellularLocation>
        <location evidence="2">Cell membrane</location>
        <topology evidence="2">Multi-pass membrane protein</topology>
    </subcellularLocation>
</comment>
<dbReference type="InterPro" id="IPR003594">
    <property type="entry name" value="HATPase_dom"/>
</dbReference>
<dbReference type="InterPro" id="IPR010559">
    <property type="entry name" value="Sig_transdc_His_kin_internal"/>
</dbReference>
<keyword evidence="8" id="KW-0902">Two-component regulatory system</keyword>
<gene>
    <name evidence="13" type="primary">yehU_2</name>
    <name evidence="13" type="ORF">ERS852456_02024</name>
</gene>
<dbReference type="InterPro" id="IPR036890">
    <property type="entry name" value="HATPase_C_sf"/>
</dbReference>
<keyword evidence="6 13" id="KW-0418">Kinase</keyword>
<dbReference type="InterPro" id="IPR033479">
    <property type="entry name" value="dCache_1"/>
</dbReference>
<evidence type="ECO:0000256" key="7">
    <source>
        <dbReference type="ARBA" id="ARBA00022989"/>
    </source>
</evidence>
<dbReference type="Pfam" id="PF02518">
    <property type="entry name" value="HATPase_c"/>
    <property type="match status" value="1"/>
</dbReference>
<sequence>MKNKYLKSKCGYDMQGENQNTEKSRITERVRSWEKYGGWTNLKPKGIQTTLMGVFSLVSITIMLISGFVMYIWFSTLSREETVQSTQKLMEQTGESLEDYLVSMRQVSDTVYYNIIKESDFSKQKQEIQSRMNLLYEANKDNLRSIAIYNHYGSLLAAEPVASQKEDPDVTQQDWYIQALDEVENMHFSTPHIQNLFDDGTQHYYWVTSLSRMIEITDSGVSNWGVLLVDMDYADISRMMNQINTLNNGEYYYLCDSNGEIIYHPRQIQISNGLSGENSSLAASHKDGVYEDDFKGERRKVIVNTISYTGWKLVGVIPYSAFIHGMIDVRYFIILLMLLTVMVLVALNRVVSARISSPILKLNASVLEYEAGEKPEVYIGGAEEIRYLGYSIQKSYEQIDELMKEIIIEQNERRKSELDALQSQINPHFLYNTLDSITWMIEDGRNDEAAFMISQLAKLFRISLSKGHTVINIRDELQHARSYMNIQKIRYKNAFSVTFDVDDSLYAFCIVKLVLQPILENAINYGINGTDDCGEIKISGKMENGLIILSVTDNGIGMCSEEVSRLLTDEKRVHKHGSGVGLVNVNNRIKIVFGKEYGIVVESEPDEGTTVSICIPAVLYTEENRKALEGGNLHKKENEQKKETQRE</sequence>
<evidence type="ECO:0000313" key="14">
    <source>
        <dbReference type="Proteomes" id="UP000095787"/>
    </source>
</evidence>
<protein>
    <recommendedName>
        <fullName evidence="3">histidine kinase</fullName>
        <ecNumber evidence="3">2.7.13.3</ecNumber>
    </recommendedName>
</protein>
<accession>A0A174DIG3</accession>
<dbReference type="AlphaFoldDB" id="A0A174DIG3"/>
<keyword evidence="10" id="KW-0175">Coiled coil</keyword>
<dbReference type="Pfam" id="PF06580">
    <property type="entry name" value="His_kinase"/>
    <property type="match status" value="1"/>
</dbReference>
<keyword evidence="4" id="KW-1003">Cell membrane</keyword>
<name>A0A174DIG3_9FIRM</name>
<evidence type="ECO:0000256" key="4">
    <source>
        <dbReference type="ARBA" id="ARBA00022475"/>
    </source>
</evidence>
<feature type="domain" description="Histidine kinase" evidence="12">
    <location>
        <begin position="514"/>
        <end position="619"/>
    </location>
</feature>
<evidence type="ECO:0000259" key="12">
    <source>
        <dbReference type="PROSITE" id="PS50109"/>
    </source>
</evidence>
<evidence type="ECO:0000256" key="6">
    <source>
        <dbReference type="ARBA" id="ARBA00022777"/>
    </source>
</evidence>
<dbReference type="PANTHER" id="PTHR34220:SF7">
    <property type="entry name" value="SENSOR HISTIDINE KINASE YPDA"/>
    <property type="match status" value="1"/>
</dbReference>
<evidence type="ECO:0000256" key="9">
    <source>
        <dbReference type="ARBA" id="ARBA00023136"/>
    </source>
</evidence>
<organism evidence="13 14">
    <name type="scientific">[Ruminococcus] torques</name>
    <dbReference type="NCBI Taxonomy" id="33039"/>
    <lineage>
        <taxon>Bacteria</taxon>
        <taxon>Bacillati</taxon>
        <taxon>Bacillota</taxon>
        <taxon>Clostridia</taxon>
        <taxon>Lachnospirales</taxon>
        <taxon>Lachnospiraceae</taxon>
        <taxon>Mediterraneibacter</taxon>
    </lineage>
</organism>